<name>A0A157SH99_9BORD</name>
<dbReference type="GeneID" id="56590879"/>
<feature type="transmembrane region" description="Helical" evidence="6">
    <location>
        <begin position="124"/>
        <end position="147"/>
    </location>
</feature>
<dbReference type="EMBL" id="LT546645">
    <property type="protein sequence ID" value="SAI69563.1"/>
    <property type="molecule type" value="Genomic_DNA"/>
</dbReference>
<feature type="transmembrane region" description="Helical" evidence="6">
    <location>
        <begin position="285"/>
        <end position="310"/>
    </location>
</feature>
<dbReference type="GO" id="GO:0016020">
    <property type="term" value="C:membrane"/>
    <property type="evidence" value="ECO:0007669"/>
    <property type="project" value="UniProtKB-SubCell"/>
</dbReference>
<protein>
    <submittedName>
        <fullName evidence="8">Amino acid permease</fullName>
    </submittedName>
</protein>
<dbReference type="eggNOG" id="COG1113">
    <property type="taxonomic scope" value="Bacteria"/>
</dbReference>
<dbReference type="PATRIC" id="fig|123899.6.peg.1827"/>
<proteinExistence type="predicted"/>
<dbReference type="KEGG" id="btrm:SAMEA390648701840"/>
<dbReference type="InterPro" id="IPR004841">
    <property type="entry name" value="AA-permease/SLC12A_dom"/>
</dbReference>
<dbReference type="PIRSF" id="PIRSF006060">
    <property type="entry name" value="AA_transporter"/>
    <property type="match status" value="1"/>
</dbReference>
<keyword evidence="2" id="KW-0813">Transport</keyword>
<dbReference type="GO" id="GO:0006865">
    <property type="term" value="P:amino acid transport"/>
    <property type="evidence" value="ECO:0007669"/>
    <property type="project" value="InterPro"/>
</dbReference>
<dbReference type="Gene3D" id="1.20.1740.10">
    <property type="entry name" value="Amino acid/polyamine transporter I"/>
    <property type="match status" value="1"/>
</dbReference>
<feature type="transmembrane region" description="Helical" evidence="6">
    <location>
        <begin position="198"/>
        <end position="221"/>
    </location>
</feature>
<dbReference type="Proteomes" id="UP000076825">
    <property type="component" value="Chromosome 1"/>
</dbReference>
<feature type="transmembrane region" description="Helical" evidence="6">
    <location>
        <begin position="423"/>
        <end position="442"/>
    </location>
</feature>
<dbReference type="PROSITE" id="PS00218">
    <property type="entry name" value="AMINO_ACID_PERMEASE_1"/>
    <property type="match status" value="1"/>
</dbReference>
<evidence type="ECO:0000256" key="5">
    <source>
        <dbReference type="ARBA" id="ARBA00023136"/>
    </source>
</evidence>
<dbReference type="Pfam" id="PF00324">
    <property type="entry name" value="AA_permease"/>
    <property type="match status" value="1"/>
</dbReference>
<keyword evidence="9" id="KW-1185">Reference proteome</keyword>
<evidence type="ECO:0000256" key="1">
    <source>
        <dbReference type="ARBA" id="ARBA00004141"/>
    </source>
</evidence>
<accession>A0A157SH99</accession>
<organism evidence="8 9">
    <name type="scientific">Bordetella trematum</name>
    <dbReference type="NCBI Taxonomy" id="123899"/>
    <lineage>
        <taxon>Bacteria</taxon>
        <taxon>Pseudomonadati</taxon>
        <taxon>Pseudomonadota</taxon>
        <taxon>Betaproteobacteria</taxon>
        <taxon>Burkholderiales</taxon>
        <taxon>Alcaligenaceae</taxon>
        <taxon>Bordetella</taxon>
    </lineage>
</organism>
<dbReference type="GO" id="GO:0055085">
    <property type="term" value="P:transmembrane transport"/>
    <property type="evidence" value="ECO:0007669"/>
    <property type="project" value="InterPro"/>
</dbReference>
<feature type="transmembrane region" description="Helical" evidence="6">
    <location>
        <begin position="52"/>
        <end position="70"/>
    </location>
</feature>
<dbReference type="PANTHER" id="PTHR43495:SF5">
    <property type="entry name" value="GAMMA-AMINOBUTYRIC ACID PERMEASE"/>
    <property type="match status" value="1"/>
</dbReference>
<evidence type="ECO:0000256" key="6">
    <source>
        <dbReference type="SAM" id="Phobius"/>
    </source>
</evidence>
<evidence type="ECO:0000313" key="9">
    <source>
        <dbReference type="Proteomes" id="UP000076825"/>
    </source>
</evidence>
<evidence type="ECO:0000256" key="2">
    <source>
        <dbReference type="ARBA" id="ARBA00022448"/>
    </source>
</evidence>
<evidence type="ECO:0000313" key="8">
    <source>
        <dbReference type="EMBL" id="SAI69563.1"/>
    </source>
</evidence>
<feature type="transmembrane region" description="Helical" evidence="6">
    <location>
        <begin position="356"/>
        <end position="379"/>
    </location>
</feature>
<feature type="transmembrane region" description="Helical" evidence="6">
    <location>
        <begin position="90"/>
        <end position="112"/>
    </location>
</feature>
<dbReference type="AlphaFoldDB" id="A0A157SH99"/>
<feature type="domain" description="Amino acid permease/ SLC12A" evidence="7">
    <location>
        <begin position="23"/>
        <end position="408"/>
    </location>
</feature>
<gene>
    <name evidence="8" type="primary">pheP</name>
    <name evidence="8" type="ORF">SAMEA3906487_01840</name>
</gene>
<feature type="transmembrane region" description="Helical" evidence="6">
    <location>
        <begin position="24"/>
        <end position="46"/>
    </location>
</feature>
<comment type="subcellular location">
    <subcellularLocation>
        <location evidence="1">Membrane</location>
        <topology evidence="1">Multi-pass membrane protein</topology>
    </subcellularLocation>
</comment>
<evidence type="ECO:0000256" key="4">
    <source>
        <dbReference type="ARBA" id="ARBA00022989"/>
    </source>
</evidence>
<dbReference type="RefSeq" id="WP_063491833.1">
    <property type="nucleotide sequence ID" value="NZ_CP016340.1"/>
</dbReference>
<feature type="transmembrane region" description="Helical" evidence="6">
    <location>
        <begin position="400"/>
        <end position="417"/>
    </location>
</feature>
<keyword evidence="5 6" id="KW-0472">Membrane</keyword>
<reference evidence="8 9" key="1">
    <citation type="submission" date="2016-04" db="EMBL/GenBank/DDBJ databases">
        <authorList>
            <consortium name="Pathogen Informatics"/>
        </authorList>
    </citation>
    <scope>NUCLEOTIDE SEQUENCE [LARGE SCALE GENOMIC DNA]</scope>
    <source>
        <strain evidence="8 9">H044680328</strain>
    </source>
</reference>
<feature type="transmembrane region" description="Helical" evidence="6">
    <location>
        <begin position="331"/>
        <end position="350"/>
    </location>
</feature>
<dbReference type="InterPro" id="IPR004840">
    <property type="entry name" value="Amino_acid_permease_CS"/>
</dbReference>
<sequence>MSDIKQIGQREAGLPKVFGRHQMAMVAVGAIISYGLMTGAGFPLSLAGPGVVVSYLAASVVVLLMAYCLAEMAARHPMPGAFGSYAEAYLGAGSGFVVRSAYVVGLLCIIGTEMELLGSALTPMLPGLSATLLSVLGLIAIMGVNLLPAQWFARLEFSLSAVKVAALLFFVGCAWRVFFQSEATLPAPQSLQAAGEMLYWKGILEAFVLAVLGYAGMESLAVAAGETTASPGIIRRVIHTTAWLLVGLALAVVVVSVAVSMLGILPLSGPPMAFILRQSGVPAGWMNIAIAVAVLSVLNSQLYGASRMLFSLGRAERRLHWLGELRGGSPRNAVLAVGVVSLLVFAFFKLYMFQTFIAATTIASSCLLLVWLMVFFSYLRFRQQAAPLRQSDRALASWPAWGGVVLVVGVALSTWRLEPFELTLMIGGPFLLVLCLVYMLFFRLR</sequence>
<dbReference type="OrthoDB" id="8655994at2"/>
<evidence type="ECO:0000256" key="3">
    <source>
        <dbReference type="ARBA" id="ARBA00022692"/>
    </source>
</evidence>
<dbReference type="PANTHER" id="PTHR43495">
    <property type="entry name" value="GABA PERMEASE"/>
    <property type="match status" value="1"/>
</dbReference>
<feature type="transmembrane region" description="Helical" evidence="6">
    <location>
        <begin position="159"/>
        <end position="178"/>
    </location>
</feature>
<dbReference type="STRING" id="123899.SAMEA3906487_01840"/>
<keyword evidence="3 6" id="KW-0812">Transmembrane</keyword>
<feature type="transmembrane region" description="Helical" evidence="6">
    <location>
        <begin position="242"/>
        <end position="265"/>
    </location>
</feature>
<evidence type="ECO:0000259" key="7">
    <source>
        <dbReference type="Pfam" id="PF00324"/>
    </source>
</evidence>
<keyword evidence="4 6" id="KW-1133">Transmembrane helix</keyword>